<evidence type="ECO:0000256" key="1">
    <source>
        <dbReference type="SAM" id="MobiDB-lite"/>
    </source>
</evidence>
<gene>
    <name evidence="2" type="ORF">HMPREF9450_01761</name>
</gene>
<comment type="caution">
    <text evidence="2">The sequence shown here is derived from an EMBL/GenBank/DDBJ whole genome shotgun (WGS) entry which is preliminary data.</text>
</comment>
<sequence length="331" mass="38645">METTQPSLREQPAQLIPAEISVNNQSEQPVPEPEQGSASIQAPSSTPEQQPQQASPEPAKPLYNPAEVEQIVGHLTSGIFDPEYILLFGKLVGGTRFSDPMAYDLLMVVRETPSYDWIQAKRYLRYQMPLRHREITYINIYILPLNYVEGNNSPFLYFTHNEGKLIYCKDRHYFHPKKLCNFAAAYCDAKFHFDTFSELGMLYLEKAYSEYVEGRKLRPAALFTAQAAIYFYHTLYYVYHGYEFDIHDPVVMHERMRTLSAELMLVLDDNHIDYNFTLPCLKGFMQKAAYNLNFDVAPKELEMHMARVEKMGDIIQRLCEMRLELYEERRE</sequence>
<organism evidence="2 3">
    <name type="scientific">Alistipes indistinctus YIT 12060</name>
    <dbReference type="NCBI Taxonomy" id="742725"/>
    <lineage>
        <taxon>Bacteria</taxon>
        <taxon>Pseudomonadati</taxon>
        <taxon>Bacteroidota</taxon>
        <taxon>Bacteroidia</taxon>
        <taxon>Bacteroidales</taxon>
        <taxon>Rikenellaceae</taxon>
        <taxon>Alistipes</taxon>
    </lineage>
</organism>
<evidence type="ECO:0000313" key="2">
    <source>
        <dbReference type="EMBL" id="EHB91712.1"/>
    </source>
</evidence>
<proteinExistence type="predicted"/>
<name>G5HAU6_9BACT</name>
<evidence type="ECO:0000313" key="3">
    <source>
        <dbReference type="Proteomes" id="UP000006008"/>
    </source>
</evidence>
<reference evidence="2 3" key="1">
    <citation type="submission" date="2011-08" db="EMBL/GenBank/DDBJ databases">
        <title>The Genome Sequence of Alistipes indistinctus YIT 12060.</title>
        <authorList>
            <consortium name="The Broad Institute Genome Sequencing Platform"/>
            <person name="Earl A."/>
            <person name="Ward D."/>
            <person name="Feldgarden M."/>
            <person name="Gevers D."/>
            <person name="Morotomi M."/>
            <person name="Young S.K."/>
            <person name="Zeng Q."/>
            <person name="Gargeya S."/>
            <person name="Fitzgerald M."/>
            <person name="Haas B."/>
            <person name="Abouelleil A."/>
            <person name="Alvarado L."/>
            <person name="Arachchi H.M."/>
            <person name="Berlin A."/>
            <person name="Brown A."/>
            <person name="Chapman S.B."/>
            <person name="Chen Z."/>
            <person name="Dunbar C."/>
            <person name="Freedman E."/>
            <person name="Gearin G."/>
            <person name="Gellesch M."/>
            <person name="Goldberg J."/>
            <person name="Griggs A."/>
            <person name="Gujja S."/>
            <person name="Heiman D."/>
            <person name="Howarth C."/>
            <person name="Larson L."/>
            <person name="Lui A."/>
            <person name="MacDonald P.J.P."/>
            <person name="Montmayeur A."/>
            <person name="Murphy C."/>
            <person name="Neiman D."/>
            <person name="Pearson M."/>
            <person name="Priest M."/>
            <person name="Roberts A."/>
            <person name="Saif S."/>
            <person name="Shea T."/>
            <person name="Shenoy N."/>
            <person name="Sisk P."/>
            <person name="Stolte C."/>
            <person name="Sykes S."/>
            <person name="Wortman J."/>
            <person name="Nusbaum C."/>
            <person name="Birren B."/>
        </authorList>
    </citation>
    <scope>NUCLEOTIDE SEQUENCE [LARGE SCALE GENOMIC DNA]</scope>
    <source>
        <strain evidence="2 3">YIT 12060</strain>
    </source>
</reference>
<dbReference type="Gene3D" id="1.20.120.330">
    <property type="entry name" value="Nucleotidyltransferases domain 2"/>
    <property type="match status" value="1"/>
</dbReference>
<feature type="region of interest" description="Disordered" evidence="1">
    <location>
        <begin position="1"/>
        <end position="61"/>
    </location>
</feature>
<accession>G5HAU6</accession>
<protein>
    <submittedName>
        <fullName evidence="2">Uncharacterized protein</fullName>
    </submittedName>
</protein>
<feature type="compositionally biased region" description="Low complexity" evidence="1">
    <location>
        <begin position="41"/>
        <end position="57"/>
    </location>
</feature>
<dbReference type="AlphaFoldDB" id="G5HAU6"/>
<dbReference type="OrthoDB" id="1001963at2"/>
<dbReference type="PATRIC" id="fig|742725.3.peg.1856"/>
<dbReference type="Proteomes" id="UP000006008">
    <property type="component" value="Unassembled WGS sequence"/>
</dbReference>
<dbReference type="HOGENOM" id="CLU_929505_0_0_10"/>
<keyword evidence="3" id="KW-1185">Reference proteome</keyword>
<dbReference type="EMBL" id="ADLD01000013">
    <property type="protein sequence ID" value="EHB91712.1"/>
    <property type="molecule type" value="Genomic_DNA"/>
</dbReference>